<proteinExistence type="inferred from homology"/>
<feature type="transmembrane region" description="Helical" evidence="14">
    <location>
        <begin position="148"/>
        <end position="170"/>
    </location>
</feature>
<reference evidence="15" key="1">
    <citation type="journal article" date="2009" name="Mol. Biol. Rep.">
        <title>The complete mitochondrial genome of Evania appendigaster (Hymenoptera: Evaniidae) has low A+T content and a long intergenic spacer between atp8 and atp6.</title>
        <authorList>
            <person name="Wei S.J."/>
            <person name="Tang P."/>
            <person name="Zheng L.H."/>
            <person name="Shi M."/>
            <person name="Chen X.X."/>
        </authorList>
    </citation>
    <scope>NUCLEOTIDE SEQUENCE</scope>
</reference>
<evidence type="ECO:0000313" key="15">
    <source>
        <dbReference type="EMBL" id="ACL36011.1"/>
    </source>
</evidence>
<gene>
    <name evidence="15" type="primary">ND1</name>
</gene>
<dbReference type="PROSITE" id="PS00667">
    <property type="entry name" value="COMPLEX1_ND1_1"/>
    <property type="match status" value="1"/>
</dbReference>
<comment type="similarity">
    <text evidence="3 12">Belongs to the complex I subunit 1 family.</text>
</comment>
<feature type="transmembrane region" description="Helical" evidence="14">
    <location>
        <begin position="182"/>
        <end position="201"/>
    </location>
</feature>
<dbReference type="InterPro" id="IPR018086">
    <property type="entry name" value="NADH_UbQ_OxRdtase_su1_CS"/>
</dbReference>
<dbReference type="CTD" id="4535"/>
<keyword evidence="8 14" id="KW-1133">Transmembrane helix</keyword>
<dbReference type="PANTHER" id="PTHR11432:SF3">
    <property type="entry name" value="NADH-UBIQUINONE OXIDOREDUCTASE CHAIN 1"/>
    <property type="match status" value="1"/>
</dbReference>
<evidence type="ECO:0000256" key="12">
    <source>
        <dbReference type="RuleBase" id="RU000471"/>
    </source>
</evidence>
<dbReference type="PROSITE" id="PS00668">
    <property type="entry name" value="COMPLEX1_ND1_2"/>
    <property type="match status" value="1"/>
</dbReference>
<organism evidence="15">
    <name type="scientific">Evania appendigaster</name>
    <name type="common">Cockroach egg parasitoid wasp</name>
    <name type="synonym">Ichneumon appendigaster</name>
    <dbReference type="NCBI Taxonomy" id="27486"/>
    <lineage>
        <taxon>Eukaryota</taxon>
        <taxon>Metazoa</taxon>
        <taxon>Ecdysozoa</taxon>
        <taxon>Arthropoda</taxon>
        <taxon>Hexapoda</taxon>
        <taxon>Insecta</taxon>
        <taxon>Pterygota</taxon>
        <taxon>Neoptera</taxon>
        <taxon>Endopterygota</taxon>
        <taxon>Hymenoptera</taxon>
        <taxon>Apocrita</taxon>
        <taxon>Evanioidea</taxon>
        <taxon>Evaniidae</taxon>
        <taxon>Evania</taxon>
    </lineage>
</organism>
<geneLocation type="mitochondrion" evidence="15"/>
<comment type="catalytic activity">
    <reaction evidence="13">
        <text>a ubiquinone + NADH + 5 H(+)(in) = a ubiquinol + NAD(+) + 4 H(+)(out)</text>
        <dbReference type="Rhea" id="RHEA:29091"/>
        <dbReference type="Rhea" id="RHEA-COMP:9565"/>
        <dbReference type="Rhea" id="RHEA-COMP:9566"/>
        <dbReference type="ChEBI" id="CHEBI:15378"/>
        <dbReference type="ChEBI" id="CHEBI:16389"/>
        <dbReference type="ChEBI" id="CHEBI:17976"/>
        <dbReference type="ChEBI" id="CHEBI:57540"/>
        <dbReference type="ChEBI" id="CHEBI:57945"/>
        <dbReference type="EC" id="7.1.1.2"/>
    </reaction>
</comment>
<evidence type="ECO:0000256" key="10">
    <source>
        <dbReference type="ARBA" id="ARBA00023128"/>
    </source>
</evidence>
<feature type="transmembrane region" description="Helical" evidence="14">
    <location>
        <begin position="109"/>
        <end position="128"/>
    </location>
</feature>
<evidence type="ECO:0000256" key="4">
    <source>
        <dbReference type="ARBA" id="ARBA00021009"/>
    </source>
</evidence>
<feature type="transmembrane region" description="Helical" evidence="14">
    <location>
        <begin position="291"/>
        <end position="309"/>
    </location>
</feature>
<dbReference type="GO" id="GO:0005743">
    <property type="term" value="C:mitochondrial inner membrane"/>
    <property type="evidence" value="ECO:0007669"/>
    <property type="project" value="UniProtKB-SubCell"/>
</dbReference>
<keyword evidence="11 14" id="KW-0472">Membrane</keyword>
<keyword evidence="9 13" id="KW-0830">Ubiquinone</keyword>
<evidence type="ECO:0000256" key="13">
    <source>
        <dbReference type="RuleBase" id="RU000473"/>
    </source>
</evidence>
<keyword evidence="10 13" id="KW-0496">Mitochondrion</keyword>
<evidence type="ECO:0000256" key="1">
    <source>
        <dbReference type="ARBA" id="ARBA00003257"/>
    </source>
</evidence>
<dbReference type="GO" id="GO:0009060">
    <property type="term" value="P:aerobic respiration"/>
    <property type="evidence" value="ECO:0007669"/>
    <property type="project" value="TreeGrafter"/>
</dbReference>
<dbReference type="AlphaFoldDB" id="C8YLY6"/>
<comment type="subcellular location">
    <subcellularLocation>
        <location evidence="2 12">Mitochondrion inner membrane</location>
        <topology evidence="2 12">Multi-pass membrane protein</topology>
    </subcellularLocation>
</comment>
<dbReference type="InterPro" id="IPR001694">
    <property type="entry name" value="NADH_UbQ_OxRdtase_su1/FPO"/>
</dbReference>
<dbReference type="GO" id="GO:0003954">
    <property type="term" value="F:NADH dehydrogenase activity"/>
    <property type="evidence" value="ECO:0007669"/>
    <property type="project" value="TreeGrafter"/>
</dbReference>
<accession>C8YLY6</accession>
<dbReference type="RefSeq" id="YP_003204694.1">
    <property type="nucleotide sequence ID" value="NC_013238.1"/>
</dbReference>
<dbReference type="EC" id="7.1.1.2" evidence="13"/>
<dbReference type="EMBL" id="FJ593187">
    <property type="protein sequence ID" value="ACL36011.1"/>
    <property type="molecule type" value="Genomic_DNA"/>
</dbReference>
<evidence type="ECO:0000256" key="2">
    <source>
        <dbReference type="ARBA" id="ARBA00004448"/>
    </source>
</evidence>
<keyword evidence="5" id="KW-0813">Transport</keyword>
<evidence type="ECO:0000256" key="7">
    <source>
        <dbReference type="ARBA" id="ARBA00022792"/>
    </source>
</evidence>
<keyword evidence="12" id="KW-0520">NAD</keyword>
<feature type="transmembrane region" description="Helical" evidence="14">
    <location>
        <begin position="221"/>
        <end position="241"/>
    </location>
</feature>
<feature type="transmembrane region" description="Helical" evidence="14">
    <location>
        <begin position="7"/>
        <end position="31"/>
    </location>
</feature>
<evidence type="ECO:0000256" key="9">
    <source>
        <dbReference type="ARBA" id="ARBA00023075"/>
    </source>
</evidence>
<evidence type="ECO:0000256" key="5">
    <source>
        <dbReference type="ARBA" id="ARBA00022448"/>
    </source>
</evidence>
<dbReference type="GeneID" id="8445096"/>
<feature type="transmembrane region" description="Helical" evidence="14">
    <location>
        <begin position="76"/>
        <end position="97"/>
    </location>
</feature>
<evidence type="ECO:0000256" key="14">
    <source>
        <dbReference type="SAM" id="Phobius"/>
    </source>
</evidence>
<feature type="transmembrane region" description="Helical" evidence="14">
    <location>
        <begin position="248"/>
        <end position="271"/>
    </location>
</feature>
<name>C8YLY6_EVAAP</name>
<keyword evidence="6 12" id="KW-0812">Transmembrane</keyword>
<dbReference type="Pfam" id="PF00146">
    <property type="entry name" value="NADHdh"/>
    <property type="match status" value="1"/>
</dbReference>
<evidence type="ECO:0000256" key="6">
    <source>
        <dbReference type="ARBA" id="ARBA00022692"/>
    </source>
</evidence>
<keyword evidence="7" id="KW-0999">Mitochondrion inner membrane</keyword>
<dbReference type="GO" id="GO:0008137">
    <property type="term" value="F:NADH dehydrogenase (ubiquinone) activity"/>
    <property type="evidence" value="ECO:0007669"/>
    <property type="project" value="UniProtKB-EC"/>
</dbReference>
<evidence type="ECO:0000256" key="8">
    <source>
        <dbReference type="ARBA" id="ARBA00022989"/>
    </source>
</evidence>
<comment type="function">
    <text evidence="1">Core subunit of the mitochondrial membrane respiratory chain NADH dehydrogenase (Complex I) that is believed to belong to the minimal assembly required for catalysis. Complex I functions in the transfer of electrons from NADH to the respiratory chain. The immediate electron acceptor for the enzyme is believed to be ubiquinone.</text>
</comment>
<dbReference type="PANTHER" id="PTHR11432">
    <property type="entry name" value="NADH DEHYDROGENASE SUBUNIT 1"/>
    <property type="match status" value="1"/>
</dbReference>
<evidence type="ECO:0000256" key="3">
    <source>
        <dbReference type="ARBA" id="ARBA00010535"/>
    </source>
</evidence>
<evidence type="ECO:0000256" key="11">
    <source>
        <dbReference type="ARBA" id="ARBA00023136"/>
    </source>
</evidence>
<protein>
    <recommendedName>
        <fullName evidence="4 13">NADH-ubiquinone oxidoreductase chain 1</fullName>
        <ecNumber evidence="13">7.1.1.2</ecNumber>
    </recommendedName>
</protein>
<sequence length="310" mass="36031">MMLVMDGIIFFFNYLFLILMVLVSISFLTLLERKILGIVQDRKGPNKVSVGGIIQPMGDGVKLLSKEVMWIYKSNFYYYFFSPCMSFIIMLLCWLIYPYLYSYLNSNLDFLLILMVLSLGVYGIMLAGWSANSMYSMFGSIRAISQTISYEVTLVFLMVYQFFFSCSVSFKKLMEFQNGFMFMFYLFIVFLMVFIVMLAELNRTPFDLVEGESELVSGFNVEYISSTFALIFLAEYGMILFMGMMFMIMYFGCSSLGWVGLILFVYLIILLRGVLPRVRYDSLMFMGWKSVLPVSMNLLIIYLCLLVLCW</sequence>